<comment type="caution">
    <text evidence="1">The sequence shown here is derived from an EMBL/GenBank/DDBJ whole genome shotgun (WGS) entry which is preliminary data.</text>
</comment>
<name>A0ACB7XXQ1_9ERIC</name>
<proteinExistence type="predicted"/>
<dbReference type="Proteomes" id="UP000828048">
    <property type="component" value="Chromosome 5"/>
</dbReference>
<organism evidence="1 2">
    <name type="scientific">Vaccinium darrowii</name>
    <dbReference type="NCBI Taxonomy" id="229202"/>
    <lineage>
        <taxon>Eukaryota</taxon>
        <taxon>Viridiplantae</taxon>
        <taxon>Streptophyta</taxon>
        <taxon>Embryophyta</taxon>
        <taxon>Tracheophyta</taxon>
        <taxon>Spermatophyta</taxon>
        <taxon>Magnoliopsida</taxon>
        <taxon>eudicotyledons</taxon>
        <taxon>Gunneridae</taxon>
        <taxon>Pentapetalae</taxon>
        <taxon>asterids</taxon>
        <taxon>Ericales</taxon>
        <taxon>Ericaceae</taxon>
        <taxon>Vaccinioideae</taxon>
        <taxon>Vaccinieae</taxon>
        <taxon>Vaccinium</taxon>
    </lineage>
</organism>
<reference evidence="1 2" key="1">
    <citation type="journal article" date="2021" name="Hortic Res">
        <title>High-quality reference genome and annotation aids understanding of berry development for evergreen blueberry (Vaccinium darrowii).</title>
        <authorList>
            <person name="Yu J."/>
            <person name="Hulse-Kemp A.M."/>
            <person name="Babiker E."/>
            <person name="Staton M."/>
        </authorList>
    </citation>
    <scope>NUCLEOTIDE SEQUENCE [LARGE SCALE GENOMIC DNA]</scope>
    <source>
        <strain evidence="2">cv. NJ 8807/NJ 8810</strain>
        <tissue evidence="1">Young leaf</tissue>
    </source>
</reference>
<evidence type="ECO:0000313" key="1">
    <source>
        <dbReference type="EMBL" id="KAH7845714.1"/>
    </source>
</evidence>
<evidence type="ECO:0000313" key="2">
    <source>
        <dbReference type="Proteomes" id="UP000828048"/>
    </source>
</evidence>
<sequence length="1059" mass="119175">MVTFKDGVNNGQPILSIFEGKSASIGAVHLPIFEPVIGSPSPCHPAVADLFHPTQWFINSEEDLFDSTDSATIPSSTAILLRSSLHSNEDGSERFILLGDQINAQRATWTDPLASFGQFSFTERYWEWVEDVLGRFSEVLSSARIYGAVYASLFTYSRDEDLIRSFCELWCPSTNTLHTLEGELSISLWDLTYIGGLPVYGRFYDEVIPPAQDLTGHGESNKSFLPPSCKYLFSAYRKLVHASETHQVTAHAWVSFWFRQKSRYTDHSPNDQRERVNKPTGQINKPLCRTRNEEGVFDDLAIKTSVQEEAYLAAFLSCWLSVFVLPNEEVNQIRPTVFKVASMMARGCTFSLAVPVLASIYRGLKQISSSPTPNQCNAILPMHYICGWLGNYFDAYHQSAHTFPGVRMVRIASDHMAKHFTAATAHNLLRSVNLSQLSSLSLSTREELLIVDDGAQSLSRTDYIISLRSSYLTLRRDKEYVVELYSPHRFSRQFDFCQDIPGNLVEEACPINLPDVVGLWQSCTKLGTKAEFKVPARSRKGLTTKRYMEWWAIYSSDFVKSNIEPSTKQGMPNPQVKIRLKKSNAVASTPSKPKTPTTKKSKPAKEPVLPSSNTLKVGRTNAKANKGKEAILPSSTTNEIEGTGTQTGKARPSRTKQSKAKNATKDAPNVVERSIPKARTLLKIPTPKLQSVVVKDPIAENGKKKKKKRSLQICDRESSSSHGDRHWKRLKKKPKVSDLGKKTTILDLEDMPLDVDEFFKDHPLTETSLEDLGARLGIDNLNLEDEVYSQSSEESIDGPDPCPLVIRRKRVEEGPHQVAHENISDPPIILRKEPPQLQAKPSLPALSMVSVFQGDKLISSCQRKYVSSLWAELSGKIGESRLNHVHTIEEEAEKILQEMSKMNQVDISPLRNHLQNFFKKVQEYNSARSSAPEKMHEEQQSHELASVSQRLSAAELEKGEINKEFQLCQQQFESIEAKEAQLKKELKDLGIKRKEMEVQLLAHENELSKRQADVSRLKEEVSTIQNVAVQSDADIENLEQMKNLLEALQKELADFKLFP</sequence>
<accession>A0ACB7XXQ1</accession>
<protein>
    <submittedName>
        <fullName evidence="1">Uncharacterized protein</fullName>
    </submittedName>
</protein>
<keyword evidence="2" id="KW-1185">Reference proteome</keyword>
<dbReference type="EMBL" id="CM037155">
    <property type="protein sequence ID" value="KAH7845714.1"/>
    <property type="molecule type" value="Genomic_DNA"/>
</dbReference>
<gene>
    <name evidence="1" type="ORF">Vadar_005124</name>
</gene>